<dbReference type="SUPFAM" id="SSF81301">
    <property type="entry name" value="Nucleotidyltransferase"/>
    <property type="match status" value="1"/>
</dbReference>
<feature type="domain" description="Polymerase nucleotidyl transferase" evidence="1">
    <location>
        <begin position="117"/>
        <end position="142"/>
    </location>
</feature>
<gene>
    <name evidence="2" type="ORF">GCM10025869_04310</name>
</gene>
<dbReference type="InterPro" id="IPR036390">
    <property type="entry name" value="WH_DNA-bd_sf"/>
</dbReference>
<dbReference type="Gene3D" id="1.10.10.10">
    <property type="entry name" value="Winged helix-like DNA-binding domain superfamily/Winged helix DNA-binding domain"/>
    <property type="match status" value="1"/>
</dbReference>
<evidence type="ECO:0000259" key="1">
    <source>
        <dbReference type="Pfam" id="PF01909"/>
    </source>
</evidence>
<sequence>MRHNSVVRFQFPFGVVTPTTDGDVLAVLAASRSEYTVGQLNALIPSRSHNGIRKVVERLAEQGIVVTREIGRTRSYALNDEHLLADALREIADARRLLLVRLGSAVEAWTEPPLLGVLFGSAARGDMRLDSDLDLLLVRRTGTGDDEWESAAAELTTRASLWTGNDARIVDLDEEDLRSTAHRPLLESVAREGLTFFGDPAVISRAVAGQHT</sequence>
<evidence type="ECO:0000313" key="3">
    <source>
        <dbReference type="Proteomes" id="UP001157069"/>
    </source>
</evidence>
<organism evidence="2 3">
    <name type="scientific">Homoserinibacter gongjuensis</name>
    <dbReference type="NCBI Taxonomy" id="1162968"/>
    <lineage>
        <taxon>Bacteria</taxon>
        <taxon>Bacillati</taxon>
        <taxon>Actinomycetota</taxon>
        <taxon>Actinomycetes</taxon>
        <taxon>Micrococcales</taxon>
        <taxon>Microbacteriaceae</taxon>
        <taxon>Homoserinibacter</taxon>
    </lineage>
</organism>
<evidence type="ECO:0000313" key="2">
    <source>
        <dbReference type="EMBL" id="GMA89902.1"/>
    </source>
</evidence>
<dbReference type="InterPro" id="IPR002934">
    <property type="entry name" value="Polymerase_NTP_transf_dom"/>
</dbReference>
<dbReference type="EMBL" id="BSVA01000001">
    <property type="protein sequence ID" value="GMA89902.1"/>
    <property type="molecule type" value="Genomic_DNA"/>
</dbReference>
<protein>
    <recommendedName>
        <fullName evidence="1">Polymerase nucleotidyl transferase domain-containing protein</fullName>
    </recommendedName>
</protein>
<proteinExistence type="predicted"/>
<dbReference type="InterPro" id="IPR043519">
    <property type="entry name" value="NT_sf"/>
</dbReference>
<accession>A0ABQ6JQ87</accession>
<comment type="caution">
    <text evidence="2">The sequence shown here is derived from an EMBL/GenBank/DDBJ whole genome shotgun (WGS) entry which is preliminary data.</text>
</comment>
<reference evidence="3" key="1">
    <citation type="journal article" date="2019" name="Int. J. Syst. Evol. Microbiol.">
        <title>The Global Catalogue of Microorganisms (GCM) 10K type strain sequencing project: providing services to taxonomists for standard genome sequencing and annotation.</title>
        <authorList>
            <consortium name="The Broad Institute Genomics Platform"/>
            <consortium name="The Broad Institute Genome Sequencing Center for Infectious Disease"/>
            <person name="Wu L."/>
            <person name="Ma J."/>
        </authorList>
    </citation>
    <scope>NUCLEOTIDE SEQUENCE [LARGE SCALE GENOMIC DNA]</scope>
    <source>
        <strain evidence="3">NBRC 108755</strain>
    </source>
</reference>
<dbReference type="Proteomes" id="UP001157069">
    <property type="component" value="Unassembled WGS sequence"/>
</dbReference>
<name>A0ABQ6JQ87_9MICO</name>
<dbReference type="Pfam" id="PF01909">
    <property type="entry name" value="NTP_transf_2"/>
    <property type="match status" value="1"/>
</dbReference>
<dbReference type="InterPro" id="IPR036388">
    <property type="entry name" value="WH-like_DNA-bd_sf"/>
</dbReference>
<dbReference type="Gene3D" id="3.30.460.10">
    <property type="entry name" value="Beta Polymerase, domain 2"/>
    <property type="match status" value="1"/>
</dbReference>
<dbReference type="SUPFAM" id="SSF46785">
    <property type="entry name" value="Winged helix' DNA-binding domain"/>
    <property type="match status" value="1"/>
</dbReference>
<keyword evidence="3" id="KW-1185">Reference proteome</keyword>